<name>A0A5M6CW01_9BACT</name>
<organism evidence="10 11">
    <name type="scientific">Taibaiella lutea</name>
    <dbReference type="NCBI Taxonomy" id="2608001"/>
    <lineage>
        <taxon>Bacteria</taxon>
        <taxon>Pseudomonadati</taxon>
        <taxon>Bacteroidota</taxon>
        <taxon>Chitinophagia</taxon>
        <taxon>Chitinophagales</taxon>
        <taxon>Chitinophagaceae</taxon>
        <taxon>Taibaiella</taxon>
    </lineage>
</organism>
<proteinExistence type="inferred from homology"/>
<sequence length="418" mass="48215">MFPIQLFLYNIGIACYGAGLRLASLFNAKAKLFVQGRKRILKRVETDLKNDERKKVWIHCASLGEFEQGRPIIEAIKEQYPEYSIVLTFFSPSGFEAKKNYEHADHIFYLPLDGKRTAEKFISLINPVCVLFVKYEFWYHYLKTLQGRKIPVILFSAIFQPRHPFFKWYGSLYRAMLQAYTQIFVQDAASAKLLYNIQIRNVQIAGDTRFDRSARVLEMDKSFRTIEVFKENHKLIVAGSTWFDDEALLKKTLKALPSEYKLLLAPHEINDVNISRIQGLFPCESCLWATNEEDFRRSRVCIIHTMGQLSYLYKYADVIWVGGGFTRSGIHNVIEPAVFGKPIFFGPTYDRYREAVEMIEINAAKSISSANEFTNAILNNKNALLQLSNNAKMYVLAQLGATKRIMDYLAEKCFSNKA</sequence>
<feature type="domain" description="3-deoxy-D-manno-octulosonic-acid transferase N-terminal" evidence="9">
    <location>
        <begin position="43"/>
        <end position="211"/>
    </location>
</feature>
<evidence type="ECO:0000256" key="6">
    <source>
        <dbReference type="ARBA" id="ARBA00049183"/>
    </source>
</evidence>
<keyword evidence="8" id="KW-1003">Cell membrane</keyword>
<evidence type="ECO:0000256" key="2">
    <source>
        <dbReference type="ARBA" id="ARBA00012621"/>
    </source>
</evidence>
<dbReference type="InterPro" id="IPR039901">
    <property type="entry name" value="Kdotransferase"/>
</dbReference>
<dbReference type="PANTHER" id="PTHR42755">
    <property type="entry name" value="3-DEOXY-MANNO-OCTULOSONATE CYTIDYLYLTRANSFERASE"/>
    <property type="match status" value="1"/>
</dbReference>
<keyword evidence="8" id="KW-0472">Membrane</keyword>
<keyword evidence="11" id="KW-1185">Reference proteome</keyword>
<reference evidence="10 11" key="1">
    <citation type="submission" date="2019-09" db="EMBL/GenBank/DDBJ databases">
        <title>Genome sequence and assembly of Taibaiella sp.</title>
        <authorList>
            <person name="Chhetri G."/>
        </authorList>
    </citation>
    <scope>NUCLEOTIDE SEQUENCE [LARGE SCALE GENOMIC DNA]</scope>
    <source>
        <strain evidence="10 11">KVB11</strain>
    </source>
</reference>
<comment type="similarity">
    <text evidence="8">Belongs to the glycosyltransferase group 1 family.</text>
</comment>
<comment type="caution">
    <text evidence="10">The sequence shown here is derived from an EMBL/GenBank/DDBJ whole genome shotgun (WGS) entry which is preliminary data.</text>
</comment>
<dbReference type="AlphaFoldDB" id="A0A5M6CW01"/>
<comment type="catalytic activity">
    <reaction evidence="6 8">
        <text>lipid IVA (E. coli) + CMP-3-deoxy-beta-D-manno-octulosonate = alpha-Kdo-(2-&gt;6)-lipid IVA (E. coli) + CMP + H(+)</text>
        <dbReference type="Rhea" id="RHEA:28066"/>
        <dbReference type="ChEBI" id="CHEBI:15378"/>
        <dbReference type="ChEBI" id="CHEBI:58603"/>
        <dbReference type="ChEBI" id="CHEBI:60364"/>
        <dbReference type="ChEBI" id="CHEBI:60377"/>
        <dbReference type="ChEBI" id="CHEBI:85987"/>
        <dbReference type="EC" id="2.4.99.12"/>
    </reaction>
</comment>
<evidence type="ECO:0000256" key="5">
    <source>
        <dbReference type="ARBA" id="ARBA00031445"/>
    </source>
</evidence>
<evidence type="ECO:0000256" key="3">
    <source>
        <dbReference type="ARBA" id="ARBA00019077"/>
    </source>
</evidence>
<comment type="function">
    <text evidence="8">Involved in lipopolysaccharide (LPS) biosynthesis. Catalyzes the transfer of 3-deoxy-D-manno-octulosonate (Kdo) residue(s) from CMP-Kdo to lipid IV(A), the tetraacyldisaccharide-1,4'-bisphosphate precursor of lipid A.</text>
</comment>
<dbReference type="EMBL" id="VWSH01000001">
    <property type="protein sequence ID" value="KAA5537419.1"/>
    <property type="molecule type" value="Genomic_DNA"/>
</dbReference>
<evidence type="ECO:0000259" key="9">
    <source>
        <dbReference type="Pfam" id="PF04413"/>
    </source>
</evidence>
<keyword evidence="4 8" id="KW-0808">Transferase</keyword>
<dbReference type="UniPathway" id="UPA00958"/>
<protein>
    <recommendedName>
        <fullName evidence="3 8">3-deoxy-D-manno-octulosonic acid transferase</fullName>
        <shortName evidence="8">Kdo transferase</shortName>
        <ecNumber evidence="2 8">2.4.99.12</ecNumber>
    </recommendedName>
    <alternativeName>
        <fullName evidence="5 8">Lipid IV(A) 3-deoxy-D-manno-octulosonic acid transferase</fullName>
    </alternativeName>
</protein>
<accession>A0A5M6CW01</accession>
<dbReference type="Proteomes" id="UP000323632">
    <property type="component" value="Unassembled WGS sequence"/>
</dbReference>
<feature type="active site" description="Proton acceptor" evidence="7">
    <location>
        <position position="65"/>
    </location>
</feature>
<evidence type="ECO:0000313" key="11">
    <source>
        <dbReference type="Proteomes" id="UP000323632"/>
    </source>
</evidence>
<dbReference type="Pfam" id="PF04413">
    <property type="entry name" value="Glycos_transf_N"/>
    <property type="match status" value="1"/>
</dbReference>
<dbReference type="GO" id="GO:0009244">
    <property type="term" value="P:lipopolysaccharide core region biosynthetic process"/>
    <property type="evidence" value="ECO:0007669"/>
    <property type="project" value="UniProtKB-UniRule"/>
</dbReference>
<gene>
    <name evidence="10" type="ORF">F0919_07015</name>
</gene>
<dbReference type="PANTHER" id="PTHR42755:SF1">
    <property type="entry name" value="3-DEOXY-D-MANNO-OCTULOSONIC ACID TRANSFERASE, MITOCHONDRIAL-RELATED"/>
    <property type="match status" value="1"/>
</dbReference>
<dbReference type="Gene3D" id="3.40.50.11720">
    <property type="entry name" value="3-Deoxy-D-manno-octulosonic-acid transferase, N-terminal domain"/>
    <property type="match status" value="1"/>
</dbReference>
<keyword evidence="8" id="KW-0448">Lipopolysaccharide biosynthesis</keyword>
<evidence type="ECO:0000313" key="10">
    <source>
        <dbReference type="EMBL" id="KAA5537419.1"/>
    </source>
</evidence>
<dbReference type="GO" id="GO:0043842">
    <property type="term" value="F:Kdo transferase activity"/>
    <property type="evidence" value="ECO:0007669"/>
    <property type="project" value="UniProtKB-EC"/>
</dbReference>
<evidence type="ECO:0000256" key="1">
    <source>
        <dbReference type="ARBA" id="ARBA00004713"/>
    </source>
</evidence>
<dbReference type="Gene3D" id="3.40.50.2000">
    <property type="entry name" value="Glycogen Phosphorylase B"/>
    <property type="match status" value="1"/>
</dbReference>
<comment type="subcellular location">
    <subcellularLocation>
        <location evidence="8">Cell membrane</location>
    </subcellularLocation>
</comment>
<dbReference type="InterPro" id="IPR007507">
    <property type="entry name" value="Glycos_transf_N"/>
</dbReference>
<dbReference type="GO" id="GO:0009245">
    <property type="term" value="P:lipid A biosynthetic process"/>
    <property type="evidence" value="ECO:0007669"/>
    <property type="project" value="TreeGrafter"/>
</dbReference>
<evidence type="ECO:0000256" key="4">
    <source>
        <dbReference type="ARBA" id="ARBA00022679"/>
    </source>
</evidence>
<dbReference type="SUPFAM" id="SSF53756">
    <property type="entry name" value="UDP-Glycosyltransferase/glycogen phosphorylase"/>
    <property type="match status" value="1"/>
</dbReference>
<dbReference type="EC" id="2.4.99.12" evidence="2 8"/>
<evidence type="ECO:0000256" key="7">
    <source>
        <dbReference type="PIRSR" id="PIRSR639901-1"/>
    </source>
</evidence>
<comment type="pathway">
    <text evidence="1 8">Bacterial outer membrane biogenesis; LPS core biosynthesis.</text>
</comment>
<dbReference type="InterPro" id="IPR038107">
    <property type="entry name" value="Glycos_transf_N_sf"/>
</dbReference>
<evidence type="ECO:0000256" key="8">
    <source>
        <dbReference type="RuleBase" id="RU365103"/>
    </source>
</evidence>
<dbReference type="GO" id="GO:0005886">
    <property type="term" value="C:plasma membrane"/>
    <property type="evidence" value="ECO:0007669"/>
    <property type="project" value="UniProtKB-SubCell"/>
</dbReference>